<comment type="cofactor">
    <cofactor evidence="2">
        <name>Zn(2+)</name>
        <dbReference type="ChEBI" id="CHEBI:29105"/>
    </cofactor>
</comment>
<evidence type="ECO:0000256" key="4">
    <source>
        <dbReference type="ARBA" id="ARBA00012564"/>
    </source>
</evidence>
<dbReference type="InterPro" id="IPR042097">
    <property type="entry name" value="Aminopeptidase_N-like_N_sf"/>
</dbReference>
<evidence type="ECO:0000256" key="9">
    <source>
        <dbReference type="ARBA" id="ARBA00022801"/>
    </source>
</evidence>
<dbReference type="SUPFAM" id="SSF63737">
    <property type="entry name" value="Leukotriene A4 hydrolase N-terminal domain"/>
    <property type="match status" value="1"/>
</dbReference>
<evidence type="ECO:0000313" key="18">
    <source>
        <dbReference type="Proteomes" id="UP000316298"/>
    </source>
</evidence>
<dbReference type="PANTHER" id="PTHR11533">
    <property type="entry name" value="PROTEASE M1 ZINC METALLOPROTEASE"/>
    <property type="match status" value="1"/>
</dbReference>
<dbReference type="GO" id="GO:0008270">
    <property type="term" value="F:zinc ion binding"/>
    <property type="evidence" value="ECO:0007669"/>
    <property type="project" value="InterPro"/>
</dbReference>
<evidence type="ECO:0000259" key="16">
    <source>
        <dbReference type="Pfam" id="PF17900"/>
    </source>
</evidence>
<dbReference type="EMBL" id="VFMM01000002">
    <property type="protein sequence ID" value="TQJ11522.1"/>
    <property type="molecule type" value="Genomic_DNA"/>
</dbReference>
<dbReference type="InterPro" id="IPR001930">
    <property type="entry name" value="Peptidase_M1"/>
</dbReference>
<dbReference type="EC" id="3.4.11.2" evidence="4"/>
<dbReference type="GO" id="GO:0016020">
    <property type="term" value="C:membrane"/>
    <property type="evidence" value="ECO:0007669"/>
    <property type="project" value="TreeGrafter"/>
</dbReference>
<dbReference type="GO" id="GO:0005615">
    <property type="term" value="C:extracellular space"/>
    <property type="evidence" value="ECO:0007669"/>
    <property type="project" value="TreeGrafter"/>
</dbReference>
<name>A0A542E851_9ACTN</name>
<evidence type="ECO:0000256" key="1">
    <source>
        <dbReference type="ARBA" id="ARBA00000098"/>
    </source>
</evidence>
<evidence type="ECO:0000256" key="13">
    <source>
        <dbReference type="ARBA" id="ARBA00031533"/>
    </source>
</evidence>
<organism evidence="17 18">
    <name type="scientific">Kribbella jejuensis</name>
    <dbReference type="NCBI Taxonomy" id="236068"/>
    <lineage>
        <taxon>Bacteria</taxon>
        <taxon>Bacillati</taxon>
        <taxon>Actinomycetota</taxon>
        <taxon>Actinomycetes</taxon>
        <taxon>Propionibacteriales</taxon>
        <taxon>Kribbellaceae</taxon>
        <taxon>Kribbella</taxon>
    </lineage>
</organism>
<keyword evidence="7" id="KW-0645">Protease</keyword>
<dbReference type="Pfam" id="PF17900">
    <property type="entry name" value="Peptidase_M1_N"/>
    <property type="match status" value="1"/>
</dbReference>
<dbReference type="OrthoDB" id="100605at2"/>
<keyword evidence="10" id="KW-0862">Zinc</keyword>
<dbReference type="PANTHER" id="PTHR11533:SF174">
    <property type="entry name" value="PUROMYCIN-SENSITIVE AMINOPEPTIDASE-RELATED"/>
    <property type="match status" value="1"/>
</dbReference>
<keyword evidence="6 17" id="KW-0031">Aminopeptidase</keyword>
<keyword evidence="11" id="KW-0482">Metalloprotease</keyword>
<dbReference type="InterPro" id="IPR050344">
    <property type="entry name" value="Peptidase_M1_aminopeptidases"/>
</dbReference>
<dbReference type="InterPro" id="IPR014782">
    <property type="entry name" value="Peptidase_M1_dom"/>
</dbReference>
<keyword evidence="9" id="KW-0378">Hydrolase</keyword>
<evidence type="ECO:0000256" key="7">
    <source>
        <dbReference type="ARBA" id="ARBA00022670"/>
    </source>
</evidence>
<dbReference type="InterPro" id="IPR012778">
    <property type="entry name" value="Pept_M1_aminopeptidase"/>
</dbReference>
<dbReference type="Gene3D" id="2.60.40.1730">
    <property type="entry name" value="tricorn interacting facor f3 domain"/>
    <property type="match status" value="1"/>
</dbReference>
<dbReference type="AlphaFoldDB" id="A0A542E851"/>
<reference evidence="17 18" key="1">
    <citation type="submission" date="2019-06" db="EMBL/GenBank/DDBJ databases">
        <title>Sequencing the genomes of 1000 actinobacteria strains.</title>
        <authorList>
            <person name="Klenk H.-P."/>
        </authorList>
    </citation>
    <scope>NUCLEOTIDE SEQUENCE [LARGE SCALE GENOMIC DNA]</scope>
    <source>
        <strain evidence="17 18">DSM 17305</strain>
    </source>
</reference>
<evidence type="ECO:0000256" key="5">
    <source>
        <dbReference type="ARBA" id="ARBA00015611"/>
    </source>
</evidence>
<evidence type="ECO:0000256" key="2">
    <source>
        <dbReference type="ARBA" id="ARBA00001947"/>
    </source>
</evidence>
<keyword evidence="18" id="KW-1185">Reference proteome</keyword>
<gene>
    <name evidence="17" type="ORF">FB475_4441</name>
</gene>
<dbReference type="SUPFAM" id="SSF55486">
    <property type="entry name" value="Metalloproteases ('zincins'), catalytic domain"/>
    <property type="match status" value="1"/>
</dbReference>
<dbReference type="RefSeq" id="WP_141858469.1">
    <property type="nucleotide sequence ID" value="NZ_BAAAKA010000030.1"/>
</dbReference>
<dbReference type="Gene3D" id="1.10.390.10">
    <property type="entry name" value="Neutral Protease Domain 2"/>
    <property type="match status" value="1"/>
</dbReference>
<dbReference type="PRINTS" id="PR00756">
    <property type="entry name" value="ALADIPTASE"/>
</dbReference>
<dbReference type="GO" id="GO:0070006">
    <property type="term" value="F:metalloaminopeptidase activity"/>
    <property type="evidence" value="ECO:0007669"/>
    <property type="project" value="TreeGrafter"/>
</dbReference>
<dbReference type="Pfam" id="PF11838">
    <property type="entry name" value="ERAP1_C"/>
    <property type="match status" value="1"/>
</dbReference>
<dbReference type="InterPro" id="IPR045357">
    <property type="entry name" value="Aminopeptidase_N-like_N"/>
</dbReference>
<comment type="caution">
    <text evidence="17">The sequence shown here is derived from an EMBL/GenBank/DDBJ whole genome shotgun (WGS) entry which is preliminary data.</text>
</comment>
<feature type="domain" description="ERAP1-like C-terminal" evidence="15">
    <location>
        <begin position="504"/>
        <end position="806"/>
    </location>
</feature>
<dbReference type="GO" id="GO:0042277">
    <property type="term" value="F:peptide binding"/>
    <property type="evidence" value="ECO:0007669"/>
    <property type="project" value="TreeGrafter"/>
</dbReference>
<comment type="similarity">
    <text evidence="3">Belongs to the peptidase M1 family.</text>
</comment>
<evidence type="ECO:0000259" key="15">
    <source>
        <dbReference type="Pfam" id="PF11838"/>
    </source>
</evidence>
<dbReference type="GO" id="GO:0016285">
    <property type="term" value="F:alanyl aminopeptidase activity"/>
    <property type="evidence" value="ECO:0007669"/>
    <property type="project" value="UniProtKB-EC"/>
</dbReference>
<comment type="catalytic activity">
    <reaction evidence="1">
        <text>Release of an N-terminal amino acid, Xaa-|-Yaa- from a peptide, amide or arylamide. Xaa is preferably Ala, but may be most amino acids including Pro (slow action). When a terminal hydrophobic residue is followed by a prolyl residue, the two may be released as an intact Xaa-Pro dipeptide.</text>
        <dbReference type="EC" id="3.4.11.2"/>
    </reaction>
</comment>
<feature type="domain" description="Peptidase M1 membrane alanine aminopeptidase" evidence="14">
    <location>
        <begin position="222"/>
        <end position="434"/>
    </location>
</feature>
<dbReference type="Proteomes" id="UP000316298">
    <property type="component" value="Unassembled WGS sequence"/>
</dbReference>
<dbReference type="GO" id="GO:0043171">
    <property type="term" value="P:peptide catabolic process"/>
    <property type="evidence" value="ECO:0007669"/>
    <property type="project" value="TreeGrafter"/>
</dbReference>
<proteinExistence type="inferred from homology"/>
<dbReference type="Pfam" id="PF01433">
    <property type="entry name" value="Peptidase_M1"/>
    <property type="match status" value="1"/>
</dbReference>
<protein>
    <recommendedName>
        <fullName evidence="5">Aminopeptidase N</fullName>
        <ecNumber evidence="4">3.4.11.2</ecNumber>
    </recommendedName>
    <alternativeName>
        <fullName evidence="12">Alanine aminopeptidase</fullName>
    </alternativeName>
    <alternativeName>
        <fullName evidence="13">Lysyl aminopeptidase</fullName>
    </alternativeName>
</protein>
<dbReference type="InterPro" id="IPR024571">
    <property type="entry name" value="ERAP1-like_C_dom"/>
</dbReference>
<dbReference type="GO" id="GO:0006508">
    <property type="term" value="P:proteolysis"/>
    <property type="evidence" value="ECO:0007669"/>
    <property type="project" value="UniProtKB-KW"/>
</dbReference>
<evidence type="ECO:0000313" key="17">
    <source>
        <dbReference type="EMBL" id="TQJ11522.1"/>
    </source>
</evidence>
<dbReference type="InterPro" id="IPR027268">
    <property type="entry name" value="Peptidase_M4/M1_CTD_sf"/>
</dbReference>
<dbReference type="GO" id="GO:0005737">
    <property type="term" value="C:cytoplasm"/>
    <property type="evidence" value="ECO:0007669"/>
    <property type="project" value="TreeGrafter"/>
</dbReference>
<dbReference type="NCBIfam" id="TIGR02412">
    <property type="entry name" value="pepN_strep_liv"/>
    <property type="match status" value="1"/>
</dbReference>
<evidence type="ECO:0000256" key="3">
    <source>
        <dbReference type="ARBA" id="ARBA00010136"/>
    </source>
</evidence>
<evidence type="ECO:0000256" key="8">
    <source>
        <dbReference type="ARBA" id="ARBA00022723"/>
    </source>
</evidence>
<accession>A0A542E851</accession>
<feature type="domain" description="Aminopeptidase N-like N-terminal" evidence="16">
    <location>
        <begin position="124"/>
        <end position="179"/>
    </location>
</feature>
<evidence type="ECO:0000256" key="6">
    <source>
        <dbReference type="ARBA" id="ARBA00022438"/>
    </source>
</evidence>
<evidence type="ECO:0000259" key="14">
    <source>
        <dbReference type="Pfam" id="PF01433"/>
    </source>
</evidence>
<sequence>MRALTVEEARQRAADLDLQSYEVAFDLIGEGPTFVTTSRIRFRATNSTSWVDVKPERLLAVELNGQPLDPGALDGGRYPLTGLQAENELVVTADFKYSTDGEGLVRSVDAADGRVYTYGMSSLESAPRYFPCFDQPDLKAPYAVTVKCPEDWVVLGNGGATRIGPGEWTLAETKPLSTYFVTLVAGPFHQVRAEHDGIPLGLACRQSLAEHLERDADDLFRTTRDALDAYHRMFRRRYPFGEYWQAFVPDFNLGAMENPGCVTVSDDFVFRGPVTDAERSTRSRVLVHEMAHMWFGDLVTMKWWNDMWLNESFAEYMAHRVAEDATGYRGNWVDFAFVRKWWGLQTDQSSSTHPVAPDGLKDARQSLDDFDGISYAKGAAVLKQLAKYLGDDVFRAGVNAHLEAHEFGNADLHEFIEKLTEAGARELDNWSDQWLRTPGLDTISVEPAGGGVVLHRKSPDESRRLHKLSVGMYGADGSAALVDATITEDSIEVALGNGVAGGVVVADAGDDTWAKIRLDATSLANLPAVLPTITDSTTRAVIWNSVRDAVADAELDPRQALELFTAALPDEDSDVAVGSLIRWLEDKMLGGYLEYNAARGPVADALSNKLATTAPGSSLQLVTARGLISTTTDVALLTSWLDGSAAPDGLQIDADLRWTLVLRLVRLGAFGAAEIDAELDRDKSTEGVIHAARCRSALPDGKEAAWARIMTDPSVGVQELLAAADGFWHPEQAAITAPYVPRFFTDLPRTAEIRSGMVVGITARRIAPRYAIDPDLVAPAEALIADESVAPAIRRQTADFLDGLRRALEVRRTFSAQ</sequence>
<evidence type="ECO:0000256" key="10">
    <source>
        <dbReference type="ARBA" id="ARBA00022833"/>
    </source>
</evidence>
<evidence type="ECO:0000256" key="12">
    <source>
        <dbReference type="ARBA" id="ARBA00029811"/>
    </source>
</evidence>
<evidence type="ECO:0000256" key="11">
    <source>
        <dbReference type="ARBA" id="ARBA00023049"/>
    </source>
</evidence>
<keyword evidence="8" id="KW-0479">Metal-binding</keyword>
<dbReference type="CDD" id="cd09602">
    <property type="entry name" value="M1_APN"/>
    <property type="match status" value="1"/>
</dbReference>